<evidence type="ECO:0008006" key="3">
    <source>
        <dbReference type="Google" id="ProtNLM"/>
    </source>
</evidence>
<keyword evidence="2" id="KW-1185">Reference proteome</keyword>
<dbReference type="EMBL" id="FXUA01000003">
    <property type="protein sequence ID" value="SMP23497.1"/>
    <property type="molecule type" value="Genomic_DNA"/>
</dbReference>
<protein>
    <recommendedName>
        <fullName evidence="3">Peptidase S24/S26A/S26B/S26C domain-containing protein</fullName>
    </recommendedName>
</protein>
<evidence type="ECO:0000313" key="2">
    <source>
        <dbReference type="Proteomes" id="UP001157915"/>
    </source>
</evidence>
<dbReference type="RefSeq" id="WP_283413116.1">
    <property type="nucleotide sequence ID" value="NZ_FXUA01000003.1"/>
</dbReference>
<reference evidence="1 2" key="1">
    <citation type="submission" date="2017-05" db="EMBL/GenBank/DDBJ databases">
        <authorList>
            <person name="Varghese N."/>
            <person name="Submissions S."/>
        </authorList>
    </citation>
    <scope>NUCLEOTIDE SEQUENCE [LARGE SCALE GENOMIC DNA]</scope>
    <source>
        <strain evidence="1 2">DSM 15360</strain>
    </source>
</reference>
<proteinExistence type="predicted"/>
<gene>
    <name evidence="1" type="ORF">SAMN06265367_103614</name>
</gene>
<comment type="caution">
    <text evidence="1">The sequence shown here is derived from an EMBL/GenBank/DDBJ whole genome shotgun (WGS) entry which is preliminary data.</text>
</comment>
<dbReference type="Proteomes" id="UP001157915">
    <property type="component" value="Unassembled WGS sequence"/>
</dbReference>
<name>A0ABY1P3Z2_9BACT</name>
<organism evidence="1 2">
    <name type="scientific">Algoriphagus winogradskyi</name>
    <dbReference type="NCBI Taxonomy" id="237017"/>
    <lineage>
        <taxon>Bacteria</taxon>
        <taxon>Pseudomonadati</taxon>
        <taxon>Bacteroidota</taxon>
        <taxon>Cytophagia</taxon>
        <taxon>Cytophagales</taxon>
        <taxon>Cyclobacteriaceae</taxon>
        <taxon>Algoriphagus</taxon>
    </lineage>
</organism>
<sequence length="73" mass="8702">MYYADIDGLRIAHRRAIWKLIGDTIYVREIDRNYNREYFLRKASQDSLIFSAIIIGKVTRSRYIFVRKAKSEG</sequence>
<accession>A0ABY1P3Z2</accession>
<evidence type="ECO:0000313" key="1">
    <source>
        <dbReference type="EMBL" id="SMP23497.1"/>
    </source>
</evidence>